<evidence type="ECO:0000313" key="1">
    <source>
        <dbReference type="EMBL" id="CAH0097959.1"/>
    </source>
</evidence>
<name>A0A8J2R9Y6_9CRUS</name>
<dbReference type="AlphaFoldDB" id="A0A8J2R9Y6"/>
<dbReference type="GO" id="GO:0017056">
    <property type="term" value="F:structural constituent of nuclear pore"/>
    <property type="evidence" value="ECO:0007669"/>
    <property type="project" value="InterPro"/>
</dbReference>
<dbReference type="Proteomes" id="UP000789390">
    <property type="component" value="Unassembled WGS sequence"/>
</dbReference>
<protein>
    <submittedName>
        <fullName evidence="1">Uncharacterized protein</fullName>
    </submittedName>
</protein>
<keyword evidence="2" id="KW-1185">Reference proteome</keyword>
<sequence length="684" mass="77037">MLPRRSKFYVDLKKSERPLKETRNDFSCHVEEEDPLFIDNKKLRLEERRINCPDEHSSNRKIANLEEITEDTICEDLQAKTKRTGPIEINMDMEEITSRVWEHSEIEFIDLTSDEEINQKNSITDFCGIIAGLQDNINTEQRNLREIEIIDLCDEQLHHKNSLNNSCGVISQTSDDITTKVVTKSPMKKNYQKTSKDNCLIEKLSQIVNKLKVPIGGKISVCAGFELLMSALSAGSSNSPSVIQAKSLNENNLQLISSHVYPLKEILHSSSFQLTEEKNLSLGYSEKDKSTQPHRYSTSAGECSTCLDLKRTKKVKPFLTKLRKSRNRLGVKSIVEVRNAETNESRSTYEVDKIDGFHIWSFASDTDLVDFSTEQFSRNPSSKSTPNSSMKVLDSYPSGAVLPIEVTVTESDEEPSTSFSSIHQDKTSDSVVKNKKITTTDRKKLKSLPKLPTYCRTNKTLARLKIQNKILRRRLFKALKGVIYLISMLAHNCCSACPDQTGYFPASHPSVACHHSGSSVSLLEPNTNYEEMHFLPVSLFAMPTYLAYVVTITGTPDGRIFMGAKDRACIYEFFHQDFLTANVIRFNHSKSTLSYLTPSFINTAFREEDPVILMVQDESRHILYTRSEKGSINIDDLGTDGQSMSRVAAINISSIVQSAANIARTVNRSSFKPLVCIAPIESSD</sequence>
<dbReference type="GO" id="GO:0000972">
    <property type="term" value="P:transcription-dependent tethering of RNA polymerase II gene DNA at nuclear periphery"/>
    <property type="evidence" value="ECO:0007669"/>
    <property type="project" value="TreeGrafter"/>
</dbReference>
<dbReference type="PANTHER" id="PTHR10350">
    <property type="entry name" value="NUCLEAR PORE COMPLEX PROTEIN NUP155"/>
    <property type="match status" value="1"/>
</dbReference>
<dbReference type="PANTHER" id="PTHR10350:SF6">
    <property type="entry name" value="NUCLEAR PORE COMPLEX PROTEIN NUP155"/>
    <property type="match status" value="1"/>
</dbReference>
<dbReference type="GO" id="GO:0006606">
    <property type="term" value="P:protein import into nucleus"/>
    <property type="evidence" value="ECO:0007669"/>
    <property type="project" value="TreeGrafter"/>
</dbReference>
<dbReference type="GO" id="GO:0044611">
    <property type="term" value="C:nuclear pore inner ring"/>
    <property type="evidence" value="ECO:0007669"/>
    <property type="project" value="TreeGrafter"/>
</dbReference>
<dbReference type="OrthoDB" id="338970at2759"/>
<gene>
    <name evidence="1" type="ORF">DGAL_LOCUS6</name>
</gene>
<comment type="caution">
    <text evidence="1">The sequence shown here is derived from an EMBL/GenBank/DDBJ whole genome shotgun (WGS) entry which is preliminary data.</text>
</comment>
<evidence type="ECO:0000313" key="2">
    <source>
        <dbReference type="Proteomes" id="UP000789390"/>
    </source>
</evidence>
<organism evidence="1 2">
    <name type="scientific">Daphnia galeata</name>
    <dbReference type="NCBI Taxonomy" id="27404"/>
    <lineage>
        <taxon>Eukaryota</taxon>
        <taxon>Metazoa</taxon>
        <taxon>Ecdysozoa</taxon>
        <taxon>Arthropoda</taxon>
        <taxon>Crustacea</taxon>
        <taxon>Branchiopoda</taxon>
        <taxon>Diplostraca</taxon>
        <taxon>Cladocera</taxon>
        <taxon>Anomopoda</taxon>
        <taxon>Daphniidae</taxon>
        <taxon>Daphnia</taxon>
    </lineage>
</organism>
<dbReference type="EMBL" id="CAKKLH010000001">
    <property type="protein sequence ID" value="CAH0097959.1"/>
    <property type="molecule type" value="Genomic_DNA"/>
</dbReference>
<dbReference type="GO" id="GO:0006405">
    <property type="term" value="P:RNA export from nucleus"/>
    <property type="evidence" value="ECO:0007669"/>
    <property type="project" value="TreeGrafter"/>
</dbReference>
<accession>A0A8J2R9Y6</accession>
<dbReference type="GO" id="GO:0036228">
    <property type="term" value="P:protein localization to nuclear inner membrane"/>
    <property type="evidence" value="ECO:0007669"/>
    <property type="project" value="TreeGrafter"/>
</dbReference>
<dbReference type="InterPro" id="IPR004870">
    <property type="entry name" value="Nucleoporin_Nup155"/>
</dbReference>
<proteinExistence type="predicted"/>
<reference evidence="1" key="1">
    <citation type="submission" date="2021-11" db="EMBL/GenBank/DDBJ databases">
        <authorList>
            <person name="Schell T."/>
        </authorList>
    </citation>
    <scope>NUCLEOTIDE SEQUENCE</scope>
    <source>
        <strain evidence="1">M5</strain>
    </source>
</reference>